<dbReference type="AlphaFoldDB" id="A0A1A0WFS9"/>
<protein>
    <recommendedName>
        <fullName evidence="4">WXG100 family type VII secretion target</fullName>
    </recommendedName>
</protein>
<sequence>MTVSLTQAEAEAKIEQITSARDQAVQKLNQIEDSQQQMLQASWQGTSAGNYGRIAQAQREEFDHLIATLNNVVEKGSEHIRSVANLDQG</sequence>
<dbReference type="EMBL" id="LZSY01000020">
    <property type="protein sequence ID" value="OBB97179.1"/>
    <property type="molecule type" value="Genomic_DNA"/>
</dbReference>
<proteinExistence type="predicted"/>
<dbReference type="RefSeq" id="WP_064878731.1">
    <property type="nucleotide sequence ID" value="NZ_LZSY01000020.1"/>
</dbReference>
<reference evidence="3" key="1">
    <citation type="submission" date="2016-06" db="EMBL/GenBank/DDBJ databases">
        <authorList>
            <person name="Sutton G."/>
            <person name="Brinkac L."/>
            <person name="Sanka R."/>
            <person name="Adams M."/>
            <person name="Lau E."/>
            <person name="Mehaffy C."/>
            <person name="Tameris M."/>
            <person name="Hatherill M."/>
            <person name="Hanekom W."/>
            <person name="Mahomed H."/>
            <person name="Mcshane H."/>
        </authorList>
    </citation>
    <scope>NUCLEOTIDE SEQUENCE [LARGE SCALE GENOMIC DNA]</scope>
    <source>
        <strain evidence="3">852002-10433_SCH5171157</strain>
    </source>
</reference>
<keyword evidence="1" id="KW-0175">Coiled coil</keyword>
<evidence type="ECO:0000256" key="1">
    <source>
        <dbReference type="SAM" id="Coils"/>
    </source>
</evidence>
<evidence type="ECO:0000313" key="2">
    <source>
        <dbReference type="EMBL" id="OBB97179.1"/>
    </source>
</evidence>
<comment type="caution">
    <text evidence="2">The sequence shown here is derived from an EMBL/GenBank/DDBJ whole genome shotgun (WGS) entry which is preliminary data.</text>
</comment>
<gene>
    <name evidence="2" type="ORF">A5779_15600</name>
</gene>
<organism evidence="2 3">
    <name type="scientific">Mycolicibacterium peregrinum</name>
    <name type="common">Mycobacterium peregrinum</name>
    <dbReference type="NCBI Taxonomy" id="43304"/>
    <lineage>
        <taxon>Bacteria</taxon>
        <taxon>Bacillati</taxon>
        <taxon>Actinomycetota</taxon>
        <taxon>Actinomycetes</taxon>
        <taxon>Mycobacteriales</taxon>
        <taxon>Mycobacteriaceae</taxon>
        <taxon>Mycolicibacterium</taxon>
    </lineage>
</organism>
<evidence type="ECO:0000313" key="3">
    <source>
        <dbReference type="Proteomes" id="UP000094008"/>
    </source>
</evidence>
<evidence type="ECO:0008006" key="4">
    <source>
        <dbReference type="Google" id="ProtNLM"/>
    </source>
</evidence>
<dbReference type="Gene3D" id="1.10.287.1060">
    <property type="entry name" value="ESAT-6-like"/>
    <property type="match status" value="1"/>
</dbReference>
<dbReference type="OrthoDB" id="4628322at2"/>
<dbReference type="Proteomes" id="UP000094008">
    <property type="component" value="Unassembled WGS sequence"/>
</dbReference>
<feature type="coiled-coil region" evidence="1">
    <location>
        <begin position="7"/>
        <end position="37"/>
    </location>
</feature>
<dbReference type="SUPFAM" id="SSF140453">
    <property type="entry name" value="EsxAB dimer-like"/>
    <property type="match status" value="1"/>
</dbReference>
<name>A0A1A0WFS9_MYCPR</name>
<dbReference type="InterPro" id="IPR036689">
    <property type="entry name" value="ESAT-6-like_sf"/>
</dbReference>
<accession>A0A1A0WFS9</accession>